<dbReference type="Proteomes" id="UP001174909">
    <property type="component" value="Unassembled WGS sequence"/>
</dbReference>
<keyword evidence="2" id="KW-0597">Phosphoprotein</keyword>
<feature type="domain" description="ZMYM2-like/QRICH1 C-terminal" evidence="5">
    <location>
        <begin position="20"/>
        <end position="144"/>
    </location>
</feature>
<proteinExistence type="predicted"/>
<dbReference type="AlphaFoldDB" id="A0AA35RY18"/>
<protein>
    <submittedName>
        <fullName evidence="6">Zinc finger MYM-type protein 2</fullName>
    </submittedName>
</protein>
<reference evidence="6" key="1">
    <citation type="submission" date="2023-03" db="EMBL/GenBank/DDBJ databases">
        <authorList>
            <person name="Steffen K."/>
            <person name="Cardenas P."/>
        </authorList>
    </citation>
    <scope>NUCLEOTIDE SEQUENCE</scope>
</reference>
<keyword evidence="1" id="KW-1017">Isopeptide bond</keyword>
<gene>
    <name evidence="6" type="ORF">GBAR_LOCUS11910</name>
</gene>
<evidence type="ECO:0000256" key="1">
    <source>
        <dbReference type="ARBA" id="ARBA00022499"/>
    </source>
</evidence>
<sequence>MKRLQQLGIGSKKKQAEPLTDEEEEVLWQKGLLGDHTPKAIINTTVFMNGLYFALRSGKEHRELRFNPSQISLVERTGERPYLEYTEDGSKNRPGGLRGLRIGHKTVKHHANLTDPSRCFVRLFSLYKSRCPPNPKSNSFYLQCLLVFS</sequence>
<feature type="region of interest" description="Disordered" evidence="4">
    <location>
        <begin position="1"/>
        <end position="21"/>
    </location>
</feature>
<name>A0AA35RY18_GEOBA</name>
<evidence type="ECO:0000256" key="4">
    <source>
        <dbReference type="SAM" id="MobiDB-lite"/>
    </source>
</evidence>
<dbReference type="InterPro" id="IPR021893">
    <property type="entry name" value="ZMYM2-like_C"/>
</dbReference>
<dbReference type="Pfam" id="PF12012">
    <property type="entry name" value="DUF3504"/>
    <property type="match status" value="1"/>
</dbReference>
<accession>A0AA35RY18</accession>
<comment type="caution">
    <text evidence="6">The sequence shown here is derived from an EMBL/GenBank/DDBJ whole genome shotgun (WGS) entry which is preliminary data.</text>
</comment>
<evidence type="ECO:0000256" key="3">
    <source>
        <dbReference type="ARBA" id="ARBA00022843"/>
    </source>
</evidence>
<evidence type="ECO:0000259" key="5">
    <source>
        <dbReference type="Pfam" id="PF12012"/>
    </source>
</evidence>
<keyword evidence="3" id="KW-0832">Ubl conjugation</keyword>
<evidence type="ECO:0000256" key="2">
    <source>
        <dbReference type="ARBA" id="ARBA00022553"/>
    </source>
</evidence>
<dbReference type="PANTHER" id="PTHR46963">
    <property type="entry name" value="SIMILAR TO RIKEN CDNA E130308A19"/>
    <property type="match status" value="1"/>
</dbReference>
<organism evidence="6 7">
    <name type="scientific">Geodia barretti</name>
    <name type="common">Barrett's horny sponge</name>
    <dbReference type="NCBI Taxonomy" id="519541"/>
    <lineage>
        <taxon>Eukaryota</taxon>
        <taxon>Metazoa</taxon>
        <taxon>Porifera</taxon>
        <taxon>Demospongiae</taxon>
        <taxon>Heteroscleromorpha</taxon>
        <taxon>Tetractinellida</taxon>
        <taxon>Astrophorina</taxon>
        <taxon>Geodiidae</taxon>
        <taxon>Geodia</taxon>
    </lineage>
</organism>
<dbReference type="InterPro" id="IPR042838">
    <property type="entry name" value="KIAA1958"/>
</dbReference>
<evidence type="ECO:0000313" key="7">
    <source>
        <dbReference type="Proteomes" id="UP001174909"/>
    </source>
</evidence>
<dbReference type="PANTHER" id="PTHR46963:SF5">
    <property type="entry name" value="GLUTAMINE RICH 1 LIKE 2 KRUPPEL-ASSOCIATED BOX CONTAINING [PROVISIONAL]"/>
    <property type="match status" value="1"/>
</dbReference>
<evidence type="ECO:0000313" key="6">
    <source>
        <dbReference type="EMBL" id="CAI8019873.1"/>
    </source>
</evidence>
<dbReference type="EMBL" id="CASHTH010001782">
    <property type="protein sequence ID" value="CAI8019873.1"/>
    <property type="molecule type" value="Genomic_DNA"/>
</dbReference>
<keyword evidence="7" id="KW-1185">Reference proteome</keyword>